<dbReference type="PANTHER" id="PTHR43169">
    <property type="entry name" value="EXSB FAMILY PROTEIN"/>
    <property type="match status" value="1"/>
</dbReference>
<dbReference type="InterPro" id="IPR005232">
    <property type="entry name" value="LarE"/>
</dbReference>
<evidence type="ECO:0000259" key="3">
    <source>
        <dbReference type="Pfam" id="PF00733"/>
    </source>
</evidence>
<dbReference type="RefSeq" id="WP_262396600.1">
    <property type="nucleotide sequence ID" value="NZ_JACRTC010000001.1"/>
</dbReference>
<comment type="caution">
    <text evidence="4">The sequence shown here is derived from an EMBL/GenBank/DDBJ whole genome shotgun (WGS) entry which is preliminary data.</text>
</comment>
<sequence length="290" mass="32117">MNHPLEQRLAQLGKDGLCIAFSGGVDSALLVGIAARLPVRVHAVTFSTRLHPQADIDAARAFAKERGITHAVLEIDELEDERILMNPPERCYLCKSLLFRKLKSYAQREGLGAVIDGTNADDLTEYRPGLKALQELSILSPLAELHIGKGEVRRLARVMGLEVAEKPSSPCLATRLPYGTPITMEALHRIEAGEALLREMGFAQCRLRLHGEIARIEIPLTDFPAFLKRREEIVESLRGLGIGYVTLDMEGFRSGSMDIRLNRRKRNGHDGTSASGQRGPDEYRRSGRSS</sequence>
<feature type="compositionally biased region" description="Basic and acidic residues" evidence="2">
    <location>
        <begin position="279"/>
        <end position="290"/>
    </location>
</feature>
<keyword evidence="4" id="KW-0808">Transferase</keyword>
<dbReference type="SUPFAM" id="SSF52402">
    <property type="entry name" value="Adenine nucleotide alpha hydrolases-like"/>
    <property type="match status" value="1"/>
</dbReference>
<dbReference type="GO" id="GO:0016783">
    <property type="term" value="F:sulfurtransferase activity"/>
    <property type="evidence" value="ECO:0007669"/>
    <property type="project" value="InterPro"/>
</dbReference>
<dbReference type="GO" id="GO:0006529">
    <property type="term" value="P:asparagine biosynthetic process"/>
    <property type="evidence" value="ECO:0007669"/>
    <property type="project" value="InterPro"/>
</dbReference>
<gene>
    <name evidence="4" type="primary">larE</name>
    <name evidence="4" type="ORF">H8709_01490</name>
</gene>
<dbReference type="CDD" id="cd01990">
    <property type="entry name" value="LarE-like"/>
    <property type="match status" value="1"/>
</dbReference>
<protein>
    <submittedName>
        <fullName evidence="4">ATP-dependent sacrificial sulfur transferase LarE</fullName>
    </submittedName>
</protein>
<dbReference type="InterPro" id="IPR052188">
    <property type="entry name" value="Ni-pincer_cofactor_biosynth"/>
</dbReference>
<reference evidence="4" key="1">
    <citation type="submission" date="2020-08" db="EMBL/GenBank/DDBJ databases">
        <title>Genome public.</title>
        <authorList>
            <person name="Liu C."/>
            <person name="Sun Q."/>
        </authorList>
    </citation>
    <scope>NUCLEOTIDE SEQUENCE</scope>
    <source>
        <strain evidence="4">NSJ-54</strain>
    </source>
</reference>
<evidence type="ECO:0000313" key="4">
    <source>
        <dbReference type="EMBL" id="MBC8569503.1"/>
    </source>
</evidence>
<dbReference type="AlphaFoldDB" id="A0A926E959"/>
<dbReference type="InterPro" id="IPR001962">
    <property type="entry name" value="Asn_synthase"/>
</dbReference>
<accession>A0A926E959</accession>
<dbReference type="Gene3D" id="3.40.50.620">
    <property type="entry name" value="HUPs"/>
    <property type="match status" value="1"/>
</dbReference>
<name>A0A926E959_9FIRM</name>
<evidence type="ECO:0000256" key="1">
    <source>
        <dbReference type="PIRSR" id="PIRSR006661-1"/>
    </source>
</evidence>
<organism evidence="4 5">
    <name type="scientific">Zongyangia hominis</name>
    <dbReference type="NCBI Taxonomy" id="2763677"/>
    <lineage>
        <taxon>Bacteria</taxon>
        <taxon>Bacillati</taxon>
        <taxon>Bacillota</taxon>
        <taxon>Clostridia</taxon>
        <taxon>Eubacteriales</taxon>
        <taxon>Oscillospiraceae</taxon>
        <taxon>Zongyangia</taxon>
    </lineage>
</organism>
<feature type="region of interest" description="Disordered" evidence="2">
    <location>
        <begin position="263"/>
        <end position="290"/>
    </location>
</feature>
<evidence type="ECO:0000313" key="5">
    <source>
        <dbReference type="Proteomes" id="UP000660861"/>
    </source>
</evidence>
<dbReference type="Proteomes" id="UP000660861">
    <property type="component" value="Unassembled WGS sequence"/>
</dbReference>
<feature type="active site" description="Nucleophile and sulfur donor" evidence="1">
    <location>
        <position position="171"/>
    </location>
</feature>
<keyword evidence="5" id="KW-1185">Reference proteome</keyword>
<dbReference type="InterPro" id="IPR014729">
    <property type="entry name" value="Rossmann-like_a/b/a_fold"/>
</dbReference>
<dbReference type="GO" id="GO:0004066">
    <property type="term" value="F:asparagine synthase (glutamine-hydrolyzing) activity"/>
    <property type="evidence" value="ECO:0007669"/>
    <property type="project" value="InterPro"/>
</dbReference>
<dbReference type="PIRSF" id="PIRSF006661">
    <property type="entry name" value="PP-lp_UCP006661"/>
    <property type="match status" value="1"/>
</dbReference>
<dbReference type="NCBIfam" id="TIGR00268">
    <property type="entry name" value="ATP-dependent sacrificial sulfur transferase LarE"/>
    <property type="match status" value="1"/>
</dbReference>
<evidence type="ECO:0000256" key="2">
    <source>
        <dbReference type="SAM" id="MobiDB-lite"/>
    </source>
</evidence>
<proteinExistence type="predicted"/>
<dbReference type="Pfam" id="PF00733">
    <property type="entry name" value="Asn_synthase"/>
    <property type="match status" value="1"/>
</dbReference>
<feature type="domain" description="Asparagine synthetase" evidence="3">
    <location>
        <begin position="17"/>
        <end position="82"/>
    </location>
</feature>
<dbReference type="PANTHER" id="PTHR43169:SF2">
    <property type="entry name" value="NAD_GMP SYNTHASE DOMAIN-CONTAINING PROTEIN"/>
    <property type="match status" value="1"/>
</dbReference>
<dbReference type="EMBL" id="JACRTC010000001">
    <property type="protein sequence ID" value="MBC8569503.1"/>
    <property type="molecule type" value="Genomic_DNA"/>
</dbReference>